<keyword evidence="1 3" id="KW-0378">Hydrolase</keyword>
<organism evidence="3 4">
    <name type="scientific">Oleomonas cavernae</name>
    <dbReference type="NCBI Taxonomy" id="2320859"/>
    <lineage>
        <taxon>Bacteria</taxon>
        <taxon>Pseudomonadati</taxon>
        <taxon>Pseudomonadota</taxon>
        <taxon>Alphaproteobacteria</taxon>
        <taxon>Acetobacterales</taxon>
        <taxon>Acetobacteraceae</taxon>
        <taxon>Oleomonas</taxon>
    </lineage>
</organism>
<accession>A0A418WU78</accession>
<dbReference type="SMART" id="SM00939">
    <property type="entry name" value="PepX_C"/>
    <property type="match status" value="1"/>
</dbReference>
<proteinExistence type="predicted"/>
<dbReference type="InterPro" id="IPR050585">
    <property type="entry name" value="Xaa-Pro_dipeptidyl-ppase/CocE"/>
</dbReference>
<sequence>MSVIEHLMVPLKDGTRLAARLWLPDGEAHPVPAILEYIPYRKRDGTRGRDEPMHGFFAAHGYAAIRVDMRGSGESEGLLEDEYLVEEQDDALEVIAWIAQQAWCNGHVGMMGKSWGGFNALQVAARRPPALKAIITVCSTDDRFSDDIHYMGGCLLNDNLWWGSIMLAYQGRPPDPALVGEDWRRQWLERLEHMPFWPALWLKHQRRDAYWRHGSVCEDWSAIQCPVFAIGGWADAYTNAVPRLLEHLTVPRLGVIGPWAHIYPQDAAPGPSIGFLQEALRWWDHWLKGADTGIMAEPQLRAFVEDWQAPSTSKPDANGRWVGEPRWPSPAISPRTWHLAPGRLAATPAAPANLSIRSPLWTGMAAGEWMGTGVAGEMPADQRLDDGLSVVFDTAPLAEAVEVLGNPELTLTLSSDLPQGQLAARLCDVAPDGSSLRVSYAVLNLTHRHGSGEPQPMDPGRPETIAVRLKVCGHRFAPGHRIRLSLSSAYWPLVWPARDRATLSLETGASRLVLPCRAANPDEIAPAFAPPARGPATPQTMLMPSHLERTASLDLLSGVATYVTVGEGGLFGEGLLRFDEIDTSVNHSLRRSLTIQADDPLSATSVIDQTYEMGRDGWRIEIETTTSLTAQADGFIIEGTLIARENGDVVHRRNWQRRLARDHL</sequence>
<dbReference type="Gene3D" id="3.40.50.1820">
    <property type="entry name" value="alpha/beta hydrolase"/>
    <property type="match status" value="1"/>
</dbReference>
<dbReference type="InterPro" id="IPR000383">
    <property type="entry name" value="Xaa-Pro-like_dom"/>
</dbReference>
<dbReference type="Pfam" id="PF02129">
    <property type="entry name" value="Peptidase_S15"/>
    <property type="match status" value="1"/>
</dbReference>
<dbReference type="InterPro" id="IPR005674">
    <property type="entry name" value="CocE/Ser_esterase"/>
</dbReference>
<feature type="domain" description="Xaa-Pro dipeptidyl-peptidase C-terminal" evidence="2">
    <location>
        <begin position="280"/>
        <end position="513"/>
    </location>
</feature>
<dbReference type="PANTHER" id="PTHR43056">
    <property type="entry name" value="PEPTIDASE S9 PROLYL OLIGOPEPTIDASE"/>
    <property type="match status" value="1"/>
</dbReference>
<evidence type="ECO:0000313" key="4">
    <source>
        <dbReference type="Proteomes" id="UP000284605"/>
    </source>
</evidence>
<name>A0A418WU78_9PROT</name>
<gene>
    <name evidence="3" type="ORF">D3874_02775</name>
</gene>
<evidence type="ECO:0000313" key="3">
    <source>
        <dbReference type="EMBL" id="RJF94757.1"/>
    </source>
</evidence>
<dbReference type="InterPro" id="IPR008979">
    <property type="entry name" value="Galactose-bd-like_sf"/>
</dbReference>
<reference evidence="3 4" key="1">
    <citation type="submission" date="2018-09" db="EMBL/GenBank/DDBJ databases">
        <authorList>
            <person name="Zhu H."/>
        </authorList>
    </citation>
    <scope>NUCLEOTIDE SEQUENCE [LARGE SCALE GENOMIC DNA]</scope>
    <source>
        <strain evidence="3 4">K1W22B-8</strain>
    </source>
</reference>
<dbReference type="Gene3D" id="1.10.3020.10">
    <property type="entry name" value="alpha-amino acid ester hydrolase ( Helical cap domain)"/>
    <property type="match status" value="1"/>
</dbReference>
<dbReference type="NCBIfam" id="TIGR00976">
    <property type="entry name" value="CocE_NonD"/>
    <property type="match status" value="1"/>
</dbReference>
<dbReference type="PANTHER" id="PTHR43056:SF10">
    <property type="entry name" value="COCE_NOND FAMILY, PUTATIVE (AFU_ORTHOLOGUE AFUA_7G00600)-RELATED"/>
    <property type="match status" value="1"/>
</dbReference>
<dbReference type="RefSeq" id="WP_119776217.1">
    <property type="nucleotide sequence ID" value="NZ_QYUK01000008.1"/>
</dbReference>
<evidence type="ECO:0000256" key="1">
    <source>
        <dbReference type="ARBA" id="ARBA00022801"/>
    </source>
</evidence>
<evidence type="ECO:0000259" key="2">
    <source>
        <dbReference type="SMART" id="SM00939"/>
    </source>
</evidence>
<dbReference type="InterPro" id="IPR029058">
    <property type="entry name" value="AB_hydrolase_fold"/>
</dbReference>
<keyword evidence="4" id="KW-1185">Reference proteome</keyword>
<dbReference type="InterPro" id="IPR013736">
    <property type="entry name" value="Xaa-Pro_dipept_C"/>
</dbReference>
<dbReference type="Gene3D" id="2.60.120.260">
    <property type="entry name" value="Galactose-binding domain-like"/>
    <property type="match status" value="1"/>
</dbReference>
<dbReference type="Proteomes" id="UP000284605">
    <property type="component" value="Unassembled WGS sequence"/>
</dbReference>
<comment type="caution">
    <text evidence="3">The sequence shown here is derived from an EMBL/GenBank/DDBJ whole genome shotgun (WGS) entry which is preliminary data.</text>
</comment>
<dbReference type="AlphaFoldDB" id="A0A418WU78"/>
<protein>
    <submittedName>
        <fullName evidence="3">CocE/NonD family hydrolase</fullName>
    </submittedName>
</protein>
<dbReference type="SUPFAM" id="SSF53474">
    <property type="entry name" value="alpha/beta-Hydrolases"/>
    <property type="match status" value="1"/>
</dbReference>
<dbReference type="SUPFAM" id="SSF49785">
    <property type="entry name" value="Galactose-binding domain-like"/>
    <property type="match status" value="1"/>
</dbReference>
<dbReference type="OrthoDB" id="9806163at2"/>
<dbReference type="EMBL" id="QYUK01000008">
    <property type="protein sequence ID" value="RJF94757.1"/>
    <property type="molecule type" value="Genomic_DNA"/>
</dbReference>
<dbReference type="GO" id="GO:0008239">
    <property type="term" value="F:dipeptidyl-peptidase activity"/>
    <property type="evidence" value="ECO:0007669"/>
    <property type="project" value="InterPro"/>
</dbReference>
<dbReference type="Pfam" id="PF08530">
    <property type="entry name" value="PepX_C"/>
    <property type="match status" value="1"/>
</dbReference>